<dbReference type="Proteomes" id="UP001148737">
    <property type="component" value="Unassembled WGS sequence"/>
</dbReference>
<name>A0ACC1R0T0_9HYPO</name>
<sequence>MGPSKEDNNGAGSHTSANSSTPHKESTRKENTGPITTATNRTDDKVFTHPQHDMSAPGCKSREPDSAAGMTTAVNHTGDDGFTTPGEDMSQGRKTRKL</sequence>
<protein>
    <submittedName>
        <fullName evidence="1">Uncharacterized protein</fullName>
    </submittedName>
</protein>
<accession>A0ACC1R0T0</accession>
<organism evidence="1 2">
    <name type="scientific">Lecanicillium saksenae</name>
    <dbReference type="NCBI Taxonomy" id="468837"/>
    <lineage>
        <taxon>Eukaryota</taxon>
        <taxon>Fungi</taxon>
        <taxon>Dikarya</taxon>
        <taxon>Ascomycota</taxon>
        <taxon>Pezizomycotina</taxon>
        <taxon>Sordariomycetes</taxon>
        <taxon>Hypocreomycetidae</taxon>
        <taxon>Hypocreales</taxon>
        <taxon>Cordycipitaceae</taxon>
        <taxon>Lecanicillium</taxon>
    </lineage>
</organism>
<evidence type="ECO:0000313" key="1">
    <source>
        <dbReference type="EMBL" id="KAJ3495080.1"/>
    </source>
</evidence>
<evidence type="ECO:0000313" key="2">
    <source>
        <dbReference type="Proteomes" id="UP001148737"/>
    </source>
</evidence>
<keyword evidence="2" id="KW-1185">Reference proteome</keyword>
<reference evidence="1" key="1">
    <citation type="submission" date="2022-07" db="EMBL/GenBank/DDBJ databases">
        <title>Genome Sequence of Lecanicillium saksenae.</title>
        <authorList>
            <person name="Buettner E."/>
        </authorList>
    </citation>
    <scope>NUCLEOTIDE SEQUENCE</scope>
    <source>
        <strain evidence="1">VT-O1</strain>
    </source>
</reference>
<proteinExistence type="predicted"/>
<comment type="caution">
    <text evidence="1">The sequence shown here is derived from an EMBL/GenBank/DDBJ whole genome shotgun (WGS) entry which is preliminary data.</text>
</comment>
<gene>
    <name evidence="1" type="ORF">NLG97_g3653</name>
</gene>
<dbReference type="EMBL" id="JANAKD010000314">
    <property type="protein sequence ID" value="KAJ3495080.1"/>
    <property type="molecule type" value="Genomic_DNA"/>
</dbReference>